<dbReference type="PROSITE" id="PS51257">
    <property type="entry name" value="PROKAR_LIPOPROTEIN"/>
    <property type="match status" value="1"/>
</dbReference>
<proteinExistence type="predicted"/>
<feature type="transmembrane region" description="Helical" evidence="6">
    <location>
        <begin position="382"/>
        <end position="403"/>
    </location>
</feature>
<feature type="transmembrane region" description="Helical" evidence="6">
    <location>
        <begin position="76"/>
        <end position="94"/>
    </location>
</feature>
<feature type="transmembrane region" description="Helical" evidence="6">
    <location>
        <begin position="7"/>
        <end position="28"/>
    </location>
</feature>
<dbReference type="InterPro" id="IPR005829">
    <property type="entry name" value="Sugar_transporter_CS"/>
</dbReference>
<evidence type="ECO:0000256" key="5">
    <source>
        <dbReference type="ARBA" id="ARBA00023136"/>
    </source>
</evidence>
<feature type="transmembrane region" description="Helical" evidence="6">
    <location>
        <begin position="48"/>
        <end position="69"/>
    </location>
</feature>
<feature type="transmembrane region" description="Helical" evidence="6">
    <location>
        <begin position="229"/>
        <end position="255"/>
    </location>
</feature>
<evidence type="ECO:0000256" key="1">
    <source>
        <dbReference type="ARBA" id="ARBA00004651"/>
    </source>
</evidence>
<feature type="transmembrane region" description="Helical" evidence="6">
    <location>
        <begin position="134"/>
        <end position="157"/>
    </location>
</feature>
<evidence type="ECO:0000256" key="4">
    <source>
        <dbReference type="ARBA" id="ARBA00022989"/>
    </source>
</evidence>
<dbReference type="PANTHER" id="PTHR23537:SF1">
    <property type="entry name" value="SUGAR TRANSPORTER"/>
    <property type="match status" value="1"/>
</dbReference>
<dbReference type="InterPro" id="IPR036259">
    <property type="entry name" value="MFS_trans_sf"/>
</dbReference>
<name>A0ABW0YKE6_9BACI</name>
<protein>
    <submittedName>
        <fullName evidence="8">MFS transporter</fullName>
    </submittedName>
</protein>
<keyword evidence="3 6" id="KW-0812">Transmembrane</keyword>
<keyword evidence="4 6" id="KW-1133">Transmembrane helix</keyword>
<evidence type="ECO:0000256" key="6">
    <source>
        <dbReference type="SAM" id="Phobius"/>
    </source>
</evidence>
<dbReference type="InterPro" id="IPR011701">
    <property type="entry name" value="MFS"/>
</dbReference>
<feature type="transmembrane region" description="Helical" evidence="6">
    <location>
        <begin position="267"/>
        <end position="286"/>
    </location>
</feature>
<accession>A0ABW0YKE6</accession>
<dbReference type="RefSeq" id="WP_385940248.1">
    <property type="nucleotide sequence ID" value="NZ_JBHSOZ010000003.1"/>
</dbReference>
<comment type="subcellular location">
    <subcellularLocation>
        <location evidence="1">Cell membrane</location>
        <topology evidence="1">Multi-pass membrane protein</topology>
    </subcellularLocation>
</comment>
<keyword evidence="2" id="KW-0813">Transport</keyword>
<feature type="transmembrane region" description="Helical" evidence="6">
    <location>
        <begin position="100"/>
        <end position="122"/>
    </location>
</feature>
<evidence type="ECO:0000256" key="3">
    <source>
        <dbReference type="ARBA" id="ARBA00022692"/>
    </source>
</evidence>
<reference evidence="9" key="1">
    <citation type="journal article" date="2019" name="Int. J. Syst. Evol. Microbiol.">
        <title>The Global Catalogue of Microorganisms (GCM) 10K type strain sequencing project: providing services to taxonomists for standard genome sequencing and annotation.</title>
        <authorList>
            <consortium name="The Broad Institute Genomics Platform"/>
            <consortium name="The Broad Institute Genome Sequencing Center for Infectious Disease"/>
            <person name="Wu L."/>
            <person name="Ma J."/>
        </authorList>
    </citation>
    <scope>NUCLEOTIDE SEQUENCE [LARGE SCALE GENOMIC DNA]</scope>
    <source>
        <strain evidence="9">CECT 7184</strain>
    </source>
</reference>
<keyword evidence="5 6" id="KW-0472">Membrane</keyword>
<dbReference type="Pfam" id="PF07690">
    <property type="entry name" value="MFS_1"/>
    <property type="match status" value="1"/>
</dbReference>
<comment type="caution">
    <text evidence="8">The sequence shown here is derived from an EMBL/GenBank/DDBJ whole genome shotgun (WGS) entry which is preliminary data.</text>
</comment>
<dbReference type="PROSITE" id="PS00217">
    <property type="entry name" value="SUGAR_TRANSPORT_2"/>
    <property type="match status" value="1"/>
</dbReference>
<dbReference type="EMBL" id="JBHSOZ010000003">
    <property type="protein sequence ID" value="MFC5712920.1"/>
    <property type="molecule type" value="Genomic_DNA"/>
</dbReference>
<dbReference type="SUPFAM" id="SSF103473">
    <property type="entry name" value="MFS general substrate transporter"/>
    <property type="match status" value="1"/>
</dbReference>
<feature type="transmembrane region" description="Helical" evidence="6">
    <location>
        <begin position="169"/>
        <end position="187"/>
    </location>
</feature>
<feature type="domain" description="Major facilitator superfamily (MFS) profile" evidence="7">
    <location>
        <begin position="8"/>
        <end position="408"/>
    </location>
</feature>
<evidence type="ECO:0000256" key="2">
    <source>
        <dbReference type="ARBA" id="ARBA00022448"/>
    </source>
</evidence>
<organism evidence="8 9">
    <name type="scientific">Thalassorhabdus alkalitolerans</name>
    <dbReference type="NCBI Taxonomy" id="2282697"/>
    <lineage>
        <taxon>Bacteria</taxon>
        <taxon>Bacillati</taxon>
        <taxon>Bacillota</taxon>
        <taxon>Bacilli</taxon>
        <taxon>Bacillales</taxon>
        <taxon>Bacillaceae</taxon>
        <taxon>Thalassorhabdus</taxon>
    </lineage>
</organism>
<dbReference type="InterPro" id="IPR010645">
    <property type="entry name" value="MFS_4"/>
</dbReference>
<dbReference type="Gene3D" id="1.20.1250.20">
    <property type="entry name" value="MFS general substrate transporter like domains"/>
    <property type="match status" value="2"/>
</dbReference>
<keyword evidence="9" id="KW-1185">Reference proteome</keyword>
<dbReference type="InterPro" id="IPR020846">
    <property type="entry name" value="MFS_dom"/>
</dbReference>
<evidence type="ECO:0000313" key="9">
    <source>
        <dbReference type="Proteomes" id="UP001596142"/>
    </source>
</evidence>
<dbReference type="PANTHER" id="PTHR23537">
    <property type="match status" value="1"/>
</dbReference>
<gene>
    <name evidence="8" type="ORF">ACFPU1_09010</name>
</gene>
<feature type="transmembrane region" description="Helical" evidence="6">
    <location>
        <begin position="318"/>
        <end position="337"/>
    </location>
</feature>
<evidence type="ECO:0000313" key="8">
    <source>
        <dbReference type="EMBL" id="MFC5712920.1"/>
    </source>
</evidence>
<evidence type="ECO:0000259" key="7">
    <source>
        <dbReference type="PROSITE" id="PS50850"/>
    </source>
</evidence>
<feature type="transmembrane region" description="Helical" evidence="6">
    <location>
        <begin position="293"/>
        <end position="312"/>
    </location>
</feature>
<feature type="transmembrane region" description="Helical" evidence="6">
    <location>
        <begin position="349"/>
        <end position="376"/>
    </location>
</feature>
<sequence length="418" mass="45817">MRVHKGWLILFLIVLSVFACLGFGRFSFGAILPFMREGLHFDYRETGLIASSIFLGYLLSVTSVGYFVIRFQAKRVIIFSLLLIGLAMIVTANASSFVHAYIGCFFIGVGSGGAYVPSLGLIGQWFSPKMRGMVMGIVMAGAGFGIVFSGIVVPVIVEIADGTGWRLSWYILSITVIIIAVLHVLFLRNTPSDINLSPIASSKEKKNPAAREEAEEVLKTDTVYRNKTLWFIGILYFLWGIAYLIFSTFLVDYLIVDRGFNSSQAGLFFAAAGAASIVSGFIWGSVSDKIGRMPALAFVYFIQFFMLVFLSISTHTGLILVQVLLYGITLWGVPTIMNASAGDYVRVKFVPVAMGFITLLFSIGQLISPIITGFLIDYTQSYLSAFLLSAVLTFIAGAGAVYLQASQRKQWKETAPHI</sequence>
<dbReference type="PROSITE" id="PS50850">
    <property type="entry name" value="MFS"/>
    <property type="match status" value="1"/>
</dbReference>
<dbReference type="Proteomes" id="UP001596142">
    <property type="component" value="Unassembled WGS sequence"/>
</dbReference>